<dbReference type="RefSeq" id="WP_338788909.1">
    <property type="nucleotide sequence ID" value="NZ_CP147403.1"/>
</dbReference>
<dbReference type="EMBL" id="CP147403">
    <property type="protein sequence ID" value="WXB90538.1"/>
    <property type="molecule type" value="Genomic_DNA"/>
</dbReference>
<evidence type="ECO:0000313" key="6">
    <source>
        <dbReference type="EMBL" id="WXB90538.1"/>
    </source>
</evidence>
<dbReference type="GO" id="GO:0016301">
    <property type="term" value="F:kinase activity"/>
    <property type="evidence" value="ECO:0007669"/>
    <property type="project" value="UniProtKB-KW"/>
</dbReference>
<dbReference type="InterPro" id="IPR050187">
    <property type="entry name" value="Lipid_Phosphate_FormReg"/>
</dbReference>
<evidence type="ECO:0000256" key="3">
    <source>
        <dbReference type="ARBA" id="ARBA00022741"/>
    </source>
</evidence>
<dbReference type="Gene3D" id="3.40.50.10330">
    <property type="entry name" value="Probable inorganic polyphosphate/atp-NAD kinase, domain 1"/>
    <property type="match status" value="1"/>
</dbReference>
<dbReference type="InterPro" id="IPR001206">
    <property type="entry name" value="Diacylglycerol_kinase_cat_dom"/>
</dbReference>
<evidence type="ECO:0000256" key="1">
    <source>
        <dbReference type="ARBA" id="ARBA00001946"/>
    </source>
</evidence>
<dbReference type="Pfam" id="PF00781">
    <property type="entry name" value="DAGK_cat"/>
    <property type="match status" value="1"/>
</dbReference>
<name>A0ABZ2MYL2_9BACI</name>
<dbReference type="PANTHER" id="PTHR12358:SF106">
    <property type="entry name" value="LIPID KINASE YEGS"/>
    <property type="match status" value="1"/>
</dbReference>
<keyword evidence="6" id="KW-0808">Transferase</keyword>
<dbReference type="SUPFAM" id="SSF111331">
    <property type="entry name" value="NAD kinase/diacylglycerol kinase-like"/>
    <property type="match status" value="1"/>
</dbReference>
<feature type="domain" description="DAGKc" evidence="5">
    <location>
        <begin position="1"/>
        <end position="94"/>
    </location>
</feature>
<organism evidence="6 7">
    <name type="scientific">Metabacillus rhizosphaerae</name>
    <dbReference type="NCBI Taxonomy" id="3117747"/>
    <lineage>
        <taxon>Bacteria</taxon>
        <taxon>Bacillati</taxon>
        <taxon>Bacillota</taxon>
        <taxon>Bacilli</taxon>
        <taxon>Bacillales</taxon>
        <taxon>Bacillaceae</taxon>
        <taxon>Metabacillus</taxon>
    </lineage>
</organism>
<proteinExistence type="inferred from homology"/>
<reference evidence="6 7" key="1">
    <citation type="submission" date="2024-02" db="EMBL/GenBank/DDBJ databases">
        <title>Seven novel Bacillus-like species.</title>
        <authorList>
            <person name="Liu G."/>
        </authorList>
    </citation>
    <scope>NUCLEOTIDE SEQUENCE [LARGE SCALE GENOMIC DNA]</scope>
    <source>
        <strain evidence="6 7">FJAT-53654</strain>
    </source>
</reference>
<evidence type="ECO:0000256" key="4">
    <source>
        <dbReference type="ARBA" id="ARBA00022840"/>
    </source>
</evidence>
<accession>A0ABZ2MYL2</accession>
<comment type="similarity">
    <text evidence="2">Belongs to the diacylglycerol/lipid kinase family.</text>
</comment>
<keyword evidence="6" id="KW-0418">Kinase</keyword>
<protein>
    <submittedName>
        <fullName evidence="6">Acylglycerol kinase family protein</fullName>
    </submittedName>
</protein>
<keyword evidence="3" id="KW-0547">Nucleotide-binding</keyword>
<comment type="cofactor">
    <cofactor evidence="1">
        <name>Mg(2+)</name>
        <dbReference type="ChEBI" id="CHEBI:18420"/>
    </cofactor>
</comment>
<keyword evidence="4" id="KW-0067">ATP-binding</keyword>
<dbReference type="InterPro" id="IPR016064">
    <property type="entry name" value="NAD/diacylglycerol_kinase_sf"/>
</dbReference>
<dbReference type="Proteomes" id="UP001368328">
    <property type="component" value="Chromosome"/>
</dbReference>
<dbReference type="PANTHER" id="PTHR12358">
    <property type="entry name" value="SPHINGOSINE KINASE"/>
    <property type="match status" value="1"/>
</dbReference>
<evidence type="ECO:0000313" key="7">
    <source>
        <dbReference type="Proteomes" id="UP001368328"/>
    </source>
</evidence>
<gene>
    <name evidence="6" type="ORF">WCV66_10310</name>
</gene>
<dbReference type="InterPro" id="IPR017438">
    <property type="entry name" value="ATP-NAD_kinase_N"/>
</dbReference>
<evidence type="ECO:0000259" key="5">
    <source>
        <dbReference type="PROSITE" id="PS50146"/>
    </source>
</evidence>
<keyword evidence="7" id="KW-1185">Reference proteome</keyword>
<sequence>MNGLFFFINPSAGHGRRMKVWNKVKRELERKKVLYRSFYTEYPCHAEILARQVATIQNYHLKTIVGVGGDGTIHEIINGISSNTNRFFKSWKWE</sequence>
<dbReference type="PROSITE" id="PS50146">
    <property type="entry name" value="DAGK"/>
    <property type="match status" value="1"/>
</dbReference>
<evidence type="ECO:0000256" key="2">
    <source>
        <dbReference type="ARBA" id="ARBA00005983"/>
    </source>
</evidence>